<dbReference type="InParanoid" id="M0D032"/>
<proteinExistence type="predicted"/>
<name>M0D032_HALPD</name>
<feature type="compositionally biased region" description="Basic and acidic residues" evidence="1">
    <location>
        <begin position="95"/>
        <end position="116"/>
    </location>
</feature>
<dbReference type="OrthoDB" id="265003at2157"/>
<reference evidence="2 3" key="1">
    <citation type="journal article" date="2014" name="PLoS Genet.">
        <title>Phylogenetically driven sequencing of extremely halophilic archaea reveals strategies for static and dynamic osmo-response.</title>
        <authorList>
            <person name="Becker E.A."/>
            <person name="Seitzer P.M."/>
            <person name="Tritt A."/>
            <person name="Larsen D."/>
            <person name="Krusor M."/>
            <person name="Yao A.I."/>
            <person name="Wu D."/>
            <person name="Madern D."/>
            <person name="Eisen J.A."/>
            <person name="Darling A.E."/>
            <person name="Facciotti M.T."/>
        </authorList>
    </citation>
    <scope>NUCLEOTIDE SEQUENCE [LARGE SCALE GENOMIC DNA]</scope>
    <source>
        <strain evidence="2 3">JCM 14848</strain>
    </source>
</reference>
<protein>
    <submittedName>
        <fullName evidence="2">Uncharacterized protein</fullName>
    </submittedName>
</protein>
<accession>M0D032</accession>
<gene>
    <name evidence="2" type="ORF">C474_15939</name>
</gene>
<evidence type="ECO:0000313" key="2">
    <source>
        <dbReference type="EMBL" id="ELZ28007.1"/>
    </source>
</evidence>
<keyword evidence="3" id="KW-1185">Reference proteome</keyword>
<comment type="caution">
    <text evidence="2">The sequence shown here is derived from an EMBL/GenBank/DDBJ whole genome shotgun (WGS) entry which is preliminary data.</text>
</comment>
<dbReference type="AlphaFoldDB" id="M0D032"/>
<dbReference type="Proteomes" id="UP000011513">
    <property type="component" value="Unassembled WGS sequence"/>
</dbReference>
<sequence>MNSQLTTLRELEQGQFVRLTLDNGADIEGRAAQSGESNDECFRLELSTDRGESYDRCQVRTRVIDGAWTPITVRGYRSGDDDWVELGAVANVAPLERRRQMGPDDTGTRPRTGSDA</sequence>
<dbReference type="EMBL" id="AOIV01000038">
    <property type="protein sequence ID" value="ELZ28007.1"/>
    <property type="molecule type" value="Genomic_DNA"/>
</dbReference>
<evidence type="ECO:0000256" key="1">
    <source>
        <dbReference type="SAM" id="MobiDB-lite"/>
    </source>
</evidence>
<feature type="region of interest" description="Disordered" evidence="1">
    <location>
        <begin position="94"/>
        <end position="116"/>
    </location>
</feature>
<dbReference type="RefSeq" id="WP_008388513.1">
    <property type="nucleotide sequence ID" value="NZ_AOIV01000038.1"/>
</dbReference>
<evidence type="ECO:0000313" key="3">
    <source>
        <dbReference type="Proteomes" id="UP000011513"/>
    </source>
</evidence>
<organism evidence="2 3">
    <name type="scientific">Halogeometricum pallidum JCM 14848</name>
    <dbReference type="NCBI Taxonomy" id="1227487"/>
    <lineage>
        <taxon>Archaea</taxon>
        <taxon>Methanobacteriati</taxon>
        <taxon>Methanobacteriota</taxon>
        <taxon>Stenosarchaea group</taxon>
        <taxon>Halobacteria</taxon>
        <taxon>Halobacteriales</taxon>
        <taxon>Haloferacaceae</taxon>
        <taxon>Halogeometricum</taxon>
    </lineage>
</organism>